<dbReference type="HOGENOM" id="CLU_2413914_0_0_1"/>
<reference evidence="2 3" key="1">
    <citation type="submission" date="2014-06" db="EMBL/GenBank/DDBJ databases">
        <authorList>
            <consortium name="DOE Joint Genome Institute"/>
            <person name="Kuo A."/>
            <person name="Kohler A."/>
            <person name="Nagy L.G."/>
            <person name="Floudas D."/>
            <person name="Copeland A."/>
            <person name="Barry K.W."/>
            <person name="Cichocki N."/>
            <person name="Veneault-Fourrey C."/>
            <person name="LaButti K."/>
            <person name="Lindquist E.A."/>
            <person name="Lipzen A."/>
            <person name="Lundell T."/>
            <person name="Morin E."/>
            <person name="Murat C."/>
            <person name="Sun H."/>
            <person name="Tunlid A."/>
            <person name="Henrissat B."/>
            <person name="Grigoriev I.V."/>
            <person name="Hibbett D.S."/>
            <person name="Martin F."/>
            <person name="Nordberg H.P."/>
            <person name="Cantor M.N."/>
            <person name="Hua S.X."/>
        </authorList>
    </citation>
    <scope>NUCLEOTIDE SEQUENCE [LARGE SCALE GENOMIC DNA]</scope>
    <source>
        <strain evidence="2 3">ATCC 200175</strain>
    </source>
</reference>
<feature type="transmembrane region" description="Helical" evidence="1">
    <location>
        <begin position="20"/>
        <end position="41"/>
    </location>
</feature>
<keyword evidence="1" id="KW-1133">Transmembrane helix</keyword>
<keyword evidence="3" id="KW-1185">Reference proteome</keyword>
<gene>
    <name evidence="2" type="ORF">PAXINDRAFT_22239</name>
</gene>
<dbReference type="Proteomes" id="UP000053647">
    <property type="component" value="Unassembled WGS sequence"/>
</dbReference>
<evidence type="ECO:0000256" key="1">
    <source>
        <dbReference type="SAM" id="Phobius"/>
    </source>
</evidence>
<dbReference type="EMBL" id="KN821802">
    <property type="protein sequence ID" value="KIJ04471.1"/>
    <property type="molecule type" value="Genomic_DNA"/>
</dbReference>
<keyword evidence="1" id="KW-0812">Transmembrane</keyword>
<keyword evidence="1" id="KW-0472">Membrane</keyword>
<protein>
    <submittedName>
        <fullName evidence="2">Uncharacterized protein</fullName>
    </submittedName>
</protein>
<feature type="transmembrane region" description="Helical" evidence="1">
    <location>
        <begin position="48"/>
        <end position="69"/>
    </location>
</feature>
<evidence type="ECO:0000313" key="2">
    <source>
        <dbReference type="EMBL" id="KIJ04471.1"/>
    </source>
</evidence>
<sequence length="92" mass="9719">MEANNDQPSQCGTINNVVDVLYTTCIVSAEVALALRTYALWSRNQRVLAILIGLLVVFVIAAGLVGALGKFSLPGDSESPYGESFLVSQATS</sequence>
<name>A0A0C9TB15_PAXIN</name>
<organism evidence="2 3">
    <name type="scientific">Paxillus involutus ATCC 200175</name>
    <dbReference type="NCBI Taxonomy" id="664439"/>
    <lineage>
        <taxon>Eukaryota</taxon>
        <taxon>Fungi</taxon>
        <taxon>Dikarya</taxon>
        <taxon>Basidiomycota</taxon>
        <taxon>Agaricomycotina</taxon>
        <taxon>Agaricomycetes</taxon>
        <taxon>Agaricomycetidae</taxon>
        <taxon>Boletales</taxon>
        <taxon>Paxilineae</taxon>
        <taxon>Paxillaceae</taxon>
        <taxon>Paxillus</taxon>
    </lineage>
</organism>
<evidence type="ECO:0000313" key="3">
    <source>
        <dbReference type="Proteomes" id="UP000053647"/>
    </source>
</evidence>
<dbReference type="AlphaFoldDB" id="A0A0C9TB15"/>
<dbReference type="OrthoDB" id="3350812at2759"/>
<proteinExistence type="predicted"/>
<reference evidence="3" key="2">
    <citation type="submission" date="2015-01" db="EMBL/GenBank/DDBJ databases">
        <title>Evolutionary Origins and Diversification of the Mycorrhizal Mutualists.</title>
        <authorList>
            <consortium name="DOE Joint Genome Institute"/>
            <consortium name="Mycorrhizal Genomics Consortium"/>
            <person name="Kohler A."/>
            <person name="Kuo A."/>
            <person name="Nagy L.G."/>
            <person name="Floudas D."/>
            <person name="Copeland A."/>
            <person name="Barry K.W."/>
            <person name="Cichocki N."/>
            <person name="Veneault-Fourrey C."/>
            <person name="LaButti K."/>
            <person name="Lindquist E.A."/>
            <person name="Lipzen A."/>
            <person name="Lundell T."/>
            <person name="Morin E."/>
            <person name="Murat C."/>
            <person name="Riley R."/>
            <person name="Ohm R."/>
            <person name="Sun H."/>
            <person name="Tunlid A."/>
            <person name="Henrissat B."/>
            <person name="Grigoriev I.V."/>
            <person name="Hibbett D.S."/>
            <person name="Martin F."/>
        </authorList>
    </citation>
    <scope>NUCLEOTIDE SEQUENCE [LARGE SCALE GENOMIC DNA]</scope>
    <source>
        <strain evidence="3">ATCC 200175</strain>
    </source>
</reference>
<accession>A0A0C9TB15</accession>